<keyword evidence="1" id="KW-0418">Kinase</keyword>
<dbReference type="AlphaFoldDB" id="A0A8H4EUG0"/>
<keyword evidence="1" id="KW-0808">Transferase</keyword>
<dbReference type="GO" id="GO:0004190">
    <property type="term" value="F:aspartic-type endopeptidase activity"/>
    <property type="evidence" value="ECO:0007669"/>
    <property type="project" value="InterPro"/>
</dbReference>
<dbReference type="Proteomes" id="UP000439903">
    <property type="component" value="Unassembled WGS sequence"/>
</dbReference>
<gene>
    <name evidence="1" type="ORF">F8M41_018115</name>
</gene>
<dbReference type="GO" id="GO:0006508">
    <property type="term" value="P:proteolysis"/>
    <property type="evidence" value="ECO:0007669"/>
    <property type="project" value="InterPro"/>
</dbReference>
<dbReference type="EMBL" id="WTPW01000044">
    <property type="protein sequence ID" value="KAF0555075.1"/>
    <property type="molecule type" value="Genomic_DNA"/>
</dbReference>
<sequence>MSTSEATVGDTELTLKPVTNDKVVEGDLGKFAERLELNKFTENKNEWKKFYDFAGLDFVWPSTNINERRLIFDYVVDPDWDPIGEELAANAIGYCNLLKSNTLDSSQGTHILLVHGKFVRYGSSEEEEELVKEFPGCYFVPVEKRIVELRKFPAIDNNTNKEWQVHIRLRNTVNALDEVGMANVEQGFRIVIDTGSTITVIPYFVRQKLYSRQDCWKTIPIEASGYGDDVKIFHASRDWYICLGDGINWSG</sequence>
<dbReference type="PROSITE" id="PS00141">
    <property type="entry name" value="ASP_PROTEASE"/>
    <property type="match status" value="1"/>
</dbReference>
<keyword evidence="2" id="KW-1185">Reference proteome</keyword>
<reference evidence="1 2" key="1">
    <citation type="journal article" date="2019" name="Environ. Microbiol.">
        <title>At the nexus of three kingdoms: the genome of the mycorrhizal fungus Gigaspora margarita provides insights into plant, endobacterial and fungal interactions.</title>
        <authorList>
            <person name="Venice F."/>
            <person name="Ghignone S."/>
            <person name="Salvioli di Fossalunga A."/>
            <person name="Amselem J."/>
            <person name="Novero M."/>
            <person name="Xianan X."/>
            <person name="Sedzielewska Toro K."/>
            <person name="Morin E."/>
            <person name="Lipzen A."/>
            <person name="Grigoriev I.V."/>
            <person name="Henrissat B."/>
            <person name="Martin F.M."/>
            <person name="Bonfante P."/>
        </authorList>
    </citation>
    <scope>NUCLEOTIDE SEQUENCE [LARGE SCALE GENOMIC DNA]</scope>
    <source>
        <strain evidence="1 2">BEG34</strain>
    </source>
</reference>
<comment type="caution">
    <text evidence="1">The sequence shown here is derived from an EMBL/GenBank/DDBJ whole genome shotgun (WGS) entry which is preliminary data.</text>
</comment>
<evidence type="ECO:0000313" key="1">
    <source>
        <dbReference type="EMBL" id="KAF0555075.1"/>
    </source>
</evidence>
<organism evidence="1 2">
    <name type="scientific">Gigaspora margarita</name>
    <dbReference type="NCBI Taxonomy" id="4874"/>
    <lineage>
        <taxon>Eukaryota</taxon>
        <taxon>Fungi</taxon>
        <taxon>Fungi incertae sedis</taxon>
        <taxon>Mucoromycota</taxon>
        <taxon>Glomeromycotina</taxon>
        <taxon>Glomeromycetes</taxon>
        <taxon>Diversisporales</taxon>
        <taxon>Gigasporaceae</taxon>
        <taxon>Gigaspora</taxon>
    </lineage>
</organism>
<name>A0A8H4EUG0_GIGMA</name>
<accession>A0A8H4EUG0</accession>
<dbReference type="InterPro" id="IPR001969">
    <property type="entry name" value="Aspartic_peptidase_AS"/>
</dbReference>
<protein>
    <submittedName>
        <fullName evidence="1">Protein kinase subdomain-containing protein pkl/ccin9</fullName>
    </submittedName>
</protein>
<dbReference type="OrthoDB" id="2442314at2759"/>
<proteinExistence type="predicted"/>
<evidence type="ECO:0000313" key="2">
    <source>
        <dbReference type="Proteomes" id="UP000439903"/>
    </source>
</evidence>
<dbReference type="GO" id="GO:0016301">
    <property type="term" value="F:kinase activity"/>
    <property type="evidence" value="ECO:0007669"/>
    <property type="project" value="UniProtKB-KW"/>
</dbReference>